<reference evidence="7" key="1">
    <citation type="submission" date="2018-05" db="EMBL/GenBank/DDBJ databases">
        <authorList>
            <person name="Lanie J.A."/>
            <person name="Ng W.-L."/>
            <person name="Kazmierczak K.M."/>
            <person name="Andrzejewski T.M."/>
            <person name="Davidsen T.M."/>
            <person name="Wayne K.J."/>
            <person name="Tettelin H."/>
            <person name="Glass J.I."/>
            <person name="Rusch D."/>
            <person name="Podicherti R."/>
            <person name="Tsui H.-C.T."/>
            <person name="Winkler M.E."/>
        </authorList>
    </citation>
    <scope>NUCLEOTIDE SEQUENCE</scope>
</reference>
<dbReference type="AlphaFoldDB" id="A0A381URD3"/>
<dbReference type="InterPro" id="IPR014721">
    <property type="entry name" value="Ribsml_uS5_D2-typ_fold_subgr"/>
</dbReference>
<dbReference type="NCBIfam" id="TIGR00188">
    <property type="entry name" value="rnpA"/>
    <property type="match status" value="1"/>
</dbReference>
<organism evidence="7">
    <name type="scientific">marine metagenome</name>
    <dbReference type="NCBI Taxonomy" id="408172"/>
    <lineage>
        <taxon>unclassified sequences</taxon>
        <taxon>metagenomes</taxon>
        <taxon>ecological metagenomes</taxon>
    </lineage>
</organism>
<name>A0A381URD3_9ZZZZ</name>
<evidence type="ECO:0000256" key="6">
    <source>
        <dbReference type="ARBA" id="ARBA00022884"/>
    </source>
</evidence>
<protein>
    <submittedName>
        <fullName evidence="7">Uncharacterized protein</fullName>
    </submittedName>
</protein>
<dbReference type="InterPro" id="IPR000100">
    <property type="entry name" value="RNase_P"/>
</dbReference>
<dbReference type="Gene3D" id="3.30.230.10">
    <property type="match status" value="1"/>
</dbReference>
<keyword evidence="3" id="KW-0540">Nuclease</keyword>
<dbReference type="GO" id="GO:0042781">
    <property type="term" value="F:3'-tRNA processing endoribonuclease activity"/>
    <property type="evidence" value="ECO:0007669"/>
    <property type="project" value="TreeGrafter"/>
</dbReference>
<keyword evidence="5" id="KW-0378">Hydrolase</keyword>
<dbReference type="GO" id="GO:0030677">
    <property type="term" value="C:ribonuclease P complex"/>
    <property type="evidence" value="ECO:0007669"/>
    <property type="project" value="TreeGrafter"/>
</dbReference>
<keyword evidence="2" id="KW-0819">tRNA processing</keyword>
<evidence type="ECO:0000313" key="7">
    <source>
        <dbReference type="EMBL" id="SVA29897.1"/>
    </source>
</evidence>
<dbReference type="PANTHER" id="PTHR33992">
    <property type="entry name" value="RIBONUCLEASE P PROTEIN COMPONENT"/>
    <property type="match status" value="1"/>
</dbReference>
<accession>A0A381URD3</accession>
<evidence type="ECO:0000256" key="2">
    <source>
        <dbReference type="ARBA" id="ARBA00022694"/>
    </source>
</evidence>
<evidence type="ECO:0000256" key="1">
    <source>
        <dbReference type="ARBA" id="ARBA00002663"/>
    </source>
</evidence>
<dbReference type="InterPro" id="IPR020568">
    <property type="entry name" value="Ribosomal_Su5_D2-typ_SF"/>
</dbReference>
<dbReference type="GO" id="GO:0000049">
    <property type="term" value="F:tRNA binding"/>
    <property type="evidence" value="ECO:0007669"/>
    <property type="project" value="InterPro"/>
</dbReference>
<evidence type="ECO:0000256" key="3">
    <source>
        <dbReference type="ARBA" id="ARBA00022722"/>
    </source>
</evidence>
<gene>
    <name evidence="7" type="ORF">METZ01_LOCUS82751</name>
</gene>
<keyword evidence="4" id="KW-0255">Endonuclease</keyword>
<sequence>MADLSFSKLERLTTRLEFEKVLAEGKRNRVGKLCTIFSLPNSLNRKRLGIIASKKIGNAVARNRVKRAIREIFRQVKHQMIPATDIVVISGKEMVVESYKVIDEKLSNALLAIK</sequence>
<proteinExistence type="inferred from homology"/>
<keyword evidence="6" id="KW-0694">RNA-binding</keyword>
<dbReference type="GO" id="GO:0004526">
    <property type="term" value="F:ribonuclease P activity"/>
    <property type="evidence" value="ECO:0007669"/>
    <property type="project" value="InterPro"/>
</dbReference>
<dbReference type="Pfam" id="PF00825">
    <property type="entry name" value="Ribonuclease_P"/>
    <property type="match status" value="1"/>
</dbReference>
<dbReference type="HAMAP" id="MF_00227">
    <property type="entry name" value="RNase_P"/>
    <property type="match status" value="1"/>
</dbReference>
<comment type="function">
    <text evidence="1">RNaseP catalyzes the removal of the 5'-leader sequence from pre-tRNA to produce the mature 5'-terminus. It can also cleave other RNA substrates such as 4.5S RNA. The protein component plays an auxiliary but essential role in vivo by binding to the 5'-leader sequence and broadening the substrate specificity of the ribozyme.</text>
</comment>
<dbReference type="SUPFAM" id="SSF54211">
    <property type="entry name" value="Ribosomal protein S5 domain 2-like"/>
    <property type="match status" value="1"/>
</dbReference>
<dbReference type="InterPro" id="IPR020539">
    <property type="entry name" value="RNase_P_CS"/>
</dbReference>
<dbReference type="PROSITE" id="PS00648">
    <property type="entry name" value="RIBONUCLEASE_P"/>
    <property type="match status" value="1"/>
</dbReference>
<evidence type="ECO:0000256" key="4">
    <source>
        <dbReference type="ARBA" id="ARBA00022759"/>
    </source>
</evidence>
<dbReference type="EMBL" id="UINC01006830">
    <property type="protein sequence ID" value="SVA29897.1"/>
    <property type="molecule type" value="Genomic_DNA"/>
</dbReference>
<evidence type="ECO:0000256" key="5">
    <source>
        <dbReference type="ARBA" id="ARBA00022801"/>
    </source>
</evidence>
<dbReference type="PANTHER" id="PTHR33992:SF1">
    <property type="entry name" value="RIBONUCLEASE P PROTEIN COMPONENT"/>
    <property type="match status" value="1"/>
</dbReference>